<gene>
    <name evidence="3" type="ORF">J2S57_000944</name>
</gene>
<organism evidence="3 4">
    <name type="scientific">Kineosporia succinea</name>
    <dbReference type="NCBI Taxonomy" id="84632"/>
    <lineage>
        <taxon>Bacteria</taxon>
        <taxon>Bacillati</taxon>
        <taxon>Actinomycetota</taxon>
        <taxon>Actinomycetes</taxon>
        <taxon>Kineosporiales</taxon>
        <taxon>Kineosporiaceae</taxon>
        <taxon>Kineosporia</taxon>
    </lineage>
</organism>
<keyword evidence="2" id="KW-1133">Transmembrane helix</keyword>
<keyword evidence="2" id="KW-0812">Transmembrane</keyword>
<keyword evidence="2" id="KW-0472">Membrane</keyword>
<evidence type="ECO:0000256" key="1">
    <source>
        <dbReference type="SAM" id="MobiDB-lite"/>
    </source>
</evidence>
<evidence type="ECO:0000313" key="3">
    <source>
        <dbReference type="EMBL" id="MDP9825195.1"/>
    </source>
</evidence>
<proteinExistence type="predicted"/>
<reference evidence="3 4" key="1">
    <citation type="submission" date="2023-07" db="EMBL/GenBank/DDBJ databases">
        <title>Sequencing the genomes of 1000 actinobacteria strains.</title>
        <authorList>
            <person name="Klenk H.-P."/>
        </authorList>
    </citation>
    <scope>NUCLEOTIDE SEQUENCE [LARGE SCALE GENOMIC DNA]</scope>
    <source>
        <strain evidence="3 4">DSM 44388</strain>
    </source>
</reference>
<evidence type="ECO:0000256" key="2">
    <source>
        <dbReference type="SAM" id="Phobius"/>
    </source>
</evidence>
<keyword evidence="4" id="KW-1185">Reference proteome</keyword>
<evidence type="ECO:0000313" key="4">
    <source>
        <dbReference type="Proteomes" id="UP001235712"/>
    </source>
</evidence>
<feature type="transmembrane region" description="Helical" evidence="2">
    <location>
        <begin position="6"/>
        <end position="26"/>
    </location>
</feature>
<protein>
    <submittedName>
        <fullName evidence="3">Uncharacterized protein</fullName>
    </submittedName>
</protein>
<accession>A0ABT9NZ07</accession>
<dbReference type="EMBL" id="JAUSQZ010000001">
    <property type="protein sequence ID" value="MDP9825195.1"/>
    <property type="molecule type" value="Genomic_DNA"/>
</dbReference>
<dbReference type="Proteomes" id="UP001235712">
    <property type="component" value="Unassembled WGS sequence"/>
</dbReference>
<feature type="region of interest" description="Disordered" evidence="1">
    <location>
        <begin position="45"/>
        <end position="108"/>
    </location>
</feature>
<name>A0ABT9NZ07_9ACTN</name>
<sequence length="108" mass="11315">MEELIGFIVSGFGLIFLILSQLRELLRQYCLFMEEWEKAQLARKTLSSPSATVVDESAVAEESAALPSDSAEEPALPPGSAGEASDPTDLGAGSPEADLGDDQPGSTS</sequence>
<dbReference type="RefSeq" id="WP_307238729.1">
    <property type="nucleotide sequence ID" value="NZ_JAUSQZ010000001.1"/>
</dbReference>
<comment type="caution">
    <text evidence="3">The sequence shown here is derived from an EMBL/GenBank/DDBJ whole genome shotgun (WGS) entry which is preliminary data.</text>
</comment>
<feature type="compositionally biased region" description="Low complexity" evidence="1">
    <location>
        <begin position="50"/>
        <end position="65"/>
    </location>
</feature>